<dbReference type="Gene3D" id="4.10.280.10">
    <property type="entry name" value="Helix-loop-helix DNA-binding domain"/>
    <property type="match status" value="1"/>
</dbReference>
<organism evidence="1 2">
    <name type="scientific">Dendrosporobacter quercicolus</name>
    <dbReference type="NCBI Taxonomy" id="146817"/>
    <lineage>
        <taxon>Bacteria</taxon>
        <taxon>Bacillati</taxon>
        <taxon>Bacillota</taxon>
        <taxon>Negativicutes</taxon>
        <taxon>Selenomonadales</taxon>
        <taxon>Sporomusaceae</taxon>
        <taxon>Dendrosporobacter</taxon>
    </lineage>
</organism>
<reference evidence="1 2" key="1">
    <citation type="submission" date="2016-10" db="EMBL/GenBank/DDBJ databases">
        <authorList>
            <person name="de Groot N.N."/>
        </authorList>
    </citation>
    <scope>NUCLEOTIDE SEQUENCE [LARGE SCALE GENOMIC DNA]</scope>
    <source>
        <strain evidence="1 2">DSM 1736</strain>
    </source>
</reference>
<dbReference type="GO" id="GO:0046983">
    <property type="term" value="F:protein dimerization activity"/>
    <property type="evidence" value="ECO:0007669"/>
    <property type="project" value="InterPro"/>
</dbReference>
<dbReference type="AlphaFoldDB" id="A0A1G9MA44"/>
<dbReference type="InterPro" id="IPR036638">
    <property type="entry name" value="HLH_DNA-bd_sf"/>
</dbReference>
<dbReference type="Proteomes" id="UP000214880">
    <property type="component" value="Unassembled WGS sequence"/>
</dbReference>
<name>A0A1G9MA44_9FIRM</name>
<dbReference type="SUPFAM" id="SSF140500">
    <property type="entry name" value="BAS1536-like"/>
    <property type="match status" value="1"/>
</dbReference>
<evidence type="ECO:0000313" key="1">
    <source>
        <dbReference type="EMBL" id="SDL71130.1"/>
    </source>
</evidence>
<dbReference type="EMBL" id="FNHB01000001">
    <property type="protein sequence ID" value="SDL71130.1"/>
    <property type="molecule type" value="Genomic_DNA"/>
</dbReference>
<gene>
    <name evidence="1" type="ORF">SAMN04488502_101626</name>
</gene>
<accession>A0A1G9MA44</accession>
<dbReference type="InterPro" id="IPR018540">
    <property type="entry name" value="Spo0E-like"/>
</dbReference>
<proteinExistence type="predicted"/>
<dbReference type="InterPro" id="IPR037208">
    <property type="entry name" value="Spo0E-like_sf"/>
</dbReference>
<keyword evidence="2" id="KW-1185">Reference proteome</keyword>
<dbReference type="Pfam" id="PF09388">
    <property type="entry name" value="SpoOE-like"/>
    <property type="match status" value="1"/>
</dbReference>
<sequence>MCTDIWKEVEKLQLELHDVVSKKGIGSPEAIRVSQDFREKMDEYRRCSTQR</sequence>
<dbReference type="GO" id="GO:0043937">
    <property type="term" value="P:regulation of sporulation"/>
    <property type="evidence" value="ECO:0007669"/>
    <property type="project" value="InterPro"/>
</dbReference>
<dbReference type="RefSeq" id="WP_173812562.1">
    <property type="nucleotide sequence ID" value="NZ_FNHB01000001.1"/>
</dbReference>
<protein>
    <submittedName>
        <fullName evidence="1">Spo0E like sporulation regulatory protein</fullName>
    </submittedName>
</protein>
<evidence type="ECO:0000313" key="2">
    <source>
        <dbReference type="Proteomes" id="UP000214880"/>
    </source>
</evidence>